<proteinExistence type="predicted"/>
<name>A0A5C8JID0_9BACT</name>
<sequence>MKTFYILSIMLAFTLSAFSQGKLTLSHTDLADESKIPLRVPKEPINSANTGEFLVKVANADTPDKKSKAKNFKFKNTRNNQVILVDANQISESGDTVLFKISGVNALFDPDENYPPDTVLTIALTEGDAAGKKLAQIILYKPQAAQTAKAAATPTHEEYLNKIKEAYPEFKENELLRLDHTVYLFITEDFKKVPGTVFPDCNANTDIYLVHYLTTKKEIKNLAFSGRENRIGSDLVILNSLLTAHSGGGPEIYIFPSSPIGPFDLGIDIKIEVDGKPAKTFTIPSCSLPYHVSIMGGFFASWLSNPENIVQSAPDATLFADNATSQKAITLMAVFYPVPRDRFYSYRNLKFKEKFSFSFGTKISEDIFDDLFLGLNYEFAKAGNFTGGVHYGQHTVIQGHDKFRFGKDQFAGTFSNNNTNQQYDFGFFIGLSIDLRVIGAIWNNSREQYRQNVTPE</sequence>
<dbReference type="RefSeq" id="WP_147923119.1">
    <property type="nucleotide sequence ID" value="NZ_VRTY01000079.1"/>
</dbReference>
<protein>
    <submittedName>
        <fullName evidence="2">Uncharacterized protein</fullName>
    </submittedName>
</protein>
<gene>
    <name evidence="2" type="ORF">FVR03_17800</name>
</gene>
<reference evidence="2 3" key="1">
    <citation type="submission" date="2019-08" db="EMBL/GenBank/DDBJ databases">
        <authorList>
            <person name="Shi S."/>
        </authorList>
    </citation>
    <scope>NUCLEOTIDE SEQUENCE [LARGE SCALE GENOMIC DNA]</scope>
    <source>
        <strain evidence="2 3">GY10130</strain>
    </source>
</reference>
<evidence type="ECO:0000256" key="1">
    <source>
        <dbReference type="SAM" id="SignalP"/>
    </source>
</evidence>
<keyword evidence="3" id="KW-1185">Reference proteome</keyword>
<keyword evidence="1" id="KW-0732">Signal</keyword>
<comment type="caution">
    <text evidence="2">The sequence shown here is derived from an EMBL/GenBank/DDBJ whole genome shotgun (WGS) entry which is preliminary data.</text>
</comment>
<organism evidence="2 3">
    <name type="scientific">Pontibacter qinzhouensis</name>
    <dbReference type="NCBI Taxonomy" id="2603253"/>
    <lineage>
        <taxon>Bacteria</taxon>
        <taxon>Pseudomonadati</taxon>
        <taxon>Bacteroidota</taxon>
        <taxon>Cytophagia</taxon>
        <taxon>Cytophagales</taxon>
        <taxon>Hymenobacteraceae</taxon>
        <taxon>Pontibacter</taxon>
    </lineage>
</organism>
<dbReference type="Proteomes" id="UP000321926">
    <property type="component" value="Unassembled WGS sequence"/>
</dbReference>
<evidence type="ECO:0000313" key="3">
    <source>
        <dbReference type="Proteomes" id="UP000321926"/>
    </source>
</evidence>
<feature type="chain" id="PRO_5022921807" evidence="1">
    <location>
        <begin position="20"/>
        <end position="456"/>
    </location>
</feature>
<dbReference type="OrthoDB" id="1442641at2"/>
<dbReference type="EMBL" id="VRTY01000079">
    <property type="protein sequence ID" value="TXK36464.1"/>
    <property type="molecule type" value="Genomic_DNA"/>
</dbReference>
<feature type="signal peptide" evidence="1">
    <location>
        <begin position="1"/>
        <end position="19"/>
    </location>
</feature>
<evidence type="ECO:0000313" key="2">
    <source>
        <dbReference type="EMBL" id="TXK36464.1"/>
    </source>
</evidence>
<dbReference type="AlphaFoldDB" id="A0A5C8JID0"/>
<accession>A0A5C8JID0</accession>